<keyword evidence="1" id="KW-0472">Membrane</keyword>
<feature type="transmembrane region" description="Helical" evidence="1">
    <location>
        <begin position="23"/>
        <end position="41"/>
    </location>
</feature>
<name>A0A8S5S1A0_9CAUD</name>
<accession>A0A8S5S1A0</accession>
<sequence length="51" mass="5573">MPIITTQRLASTLTPTGFLPCQVSIYLIITFSVLSLACLILQSLTTSFIQI</sequence>
<keyword evidence="1" id="KW-1133">Transmembrane helix</keyword>
<reference evidence="2" key="1">
    <citation type="journal article" date="2021" name="Proc. Natl. Acad. Sci. U.S.A.">
        <title>A Catalog of Tens of Thousands of Viruses from Human Metagenomes Reveals Hidden Associations with Chronic Diseases.</title>
        <authorList>
            <person name="Tisza M.J."/>
            <person name="Buck C.B."/>
        </authorList>
    </citation>
    <scope>NUCLEOTIDE SEQUENCE</scope>
    <source>
        <strain evidence="2">Ct8Lf7</strain>
    </source>
</reference>
<protein>
    <submittedName>
        <fullName evidence="2">Uncharacterized protein</fullName>
    </submittedName>
</protein>
<dbReference type="EMBL" id="BK032511">
    <property type="protein sequence ID" value="DAF44789.1"/>
    <property type="molecule type" value="Genomic_DNA"/>
</dbReference>
<keyword evidence="1" id="KW-0812">Transmembrane</keyword>
<evidence type="ECO:0000313" key="2">
    <source>
        <dbReference type="EMBL" id="DAF44789.1"/>
    </source>
</evidence>
<organism evidence="2">
    <name type="scientific">Podoviridae sp. ct8Lf7</name>
    <dbReference type="NCBI Taxonomy" id="2827723"/>
    <lineage>
        <taxon>Viruses</taxon>
        <taxon>Duplodnaviria</taxon>
        <taxon>Heunggongvirae</taxon>
        <taxon>Uroviricota</taxon>
        <taxon>Caudoviricetes</taxon>
    </lineage>
</organism>
<evidence type="ECO:0000256" key="1">
    <source>
        <dbReference type="SAM" id="Phobius"/>
    </source>
</evidence>
<proteinExistence type="predicted"/>